<feature type="region of interest" description="Disordered" evidence="1">
    <location>
        <begin position="141"/>
        <end position="217"/>
    </location>
</feature>
<keyword evidence="3" id="KW-1185">Reference proteome</keyword>
<accession>A0A553HU49</accession>
<dbReference type="EMBL" id="VFLP01000045">
    <property type="protein sequence ID" value="TRX91482.1"/>
    <property type="molecule type" value="Genomic_DNA"/>
</dbReference>
<evidence type="ECO:0000313" key="3">
    <source>
        <dbReference type="Proteomes" id="UP000319160"/>
    </source>
</evidence>
<sequence length="217" mass="24025">MVALWRDEKNAQRPRRAIQLRRTPVIYASLPTSYLPHGAVASALPHYRTALGSRFTTHWYVLLQQFGLYRGSDTALPLLPGFDDHPSSDTPPPPPVRRPNQNAALTLPAGQGRDMPSYSLTSTSLPSSILTTSTFHHHITMSSRESSANSGYGSSYDSSVHQATFRSQKSRNHQGEQITRDAQGKRSVTTINHNARGYDKNAPTPDYRHSSSYGHGK</sequence>
<evidence type="ECO:0000313" key="2">
    <source>
        <dbReference type="EMBL" id="TRX91482.1"/>
    </source>
</evidence>
<proteinExistence type="predicted"/>
<comment type="caution">
    <text evidence="2">The sequence shown here is derived from an EMBL/GenBank/DDBJ whole genome shotgun (WGS) entry which is preliminary data.</text>
</comment>
<reference evidence="3" key="1">
    <citation type="submission" date="2019-06" db="EMBL/GenBank/DDBJ databases">
        <title>Draft genome sequence of the griseofulvin-producing fungus Xylaria cubensis strain G536.</title>
        <authorList>
            <person name="Mead M.E."/>
            <person name="Raja H.A."/>
            <person name="Steenwyk J.L."/>
            <person name="Knowles S.L."/>
            <person name="Oberlies N.H."/>
            <person name="Rokas A."/>
        </authorList>
    </citation>
    <scope>NUCLEOTIDE SEQUENCE [LARGE SCALE GENOMIC DNA]</scope>
    <source>
        <strain evidence="3">G536</strain>
    </source>
</reference>
<gene>
    <name evidence="2" type="ORF">FHL15_007706</name>
</gene>
<dbReference type="AlphaFoldDB" id="A0A553HU49"/>
<dbReference type="Proteomes" id="UP000319160">
    <property type="component" value="Unassembled WGS sequence"/>
</dbReference>
<evidence type="ECO:0000256" key="1">
    <source>
        <dbReference type="SAM" id="MobiDB-lite"/>
    </source>
</evidence>
<protein>
    <submittedName>
        <fullName evidence="2">Uncharacterized protein</fullName>
    </submittedName>
</protein>
<name>A0A553HU49_9PEZI</name>
<organism evidence="2 3">
    <name type="scientific">Xylaria flabelliformis</name>
    <dbReference type="NCBI Taxonomy" id="2512241"/>
    <lineage>
        <taxon>Eukaryota</taxon>
        <taxon>Fungi</taxon>
        <taxon>Dikarya</taxon>
        <taxon>Ascomycota</taxon>
        <taxon>Pezizomycotina</taxon>
        <taxon>Sordariomycetes</taxon>
        <taxon>Xylariomycetidae</taxon>
        <taxon>Xylariales</taxon>
        <taxon>Xylariaceae</taxon>
        <taxon>Xylaria</taxon>
    </lineage>
</organism>
<feature type="compositionally biased region" description="Polar residues" evidence="1">
    <location>
        <begin position="141"/>
        <end position="167"/>
    </location>
</feature>
<feature type="region of interest" description="Disordered" evidence="1">
    <location>
        <begin position="79"/>
        <end position="123"/>
    </location>
</feature>
<dbReference type="OrthoDB" id="4750330at2759"/>